<dbReference type="InterPro" id="IPR008927">
    <property type="entry name" value="6-PGluconate_DH-like_C_sf"/>
</dbReference>
<dbReference type="EMBL" id="BPLF01000006">
    <property type="protein sequence ID" value="GIX66317.1"/>
    <property type="molecule type" value="Genomic_DNA"/>
</dbReference>
<dbReference type="PANTHER" id="PTHR11811">
    <property type="entry name" value="6-PHOSPHOGLUCONATE DEHYDROGENASE"/>
    <property type="match status" value="1"/>
</dbReference>
<dbReference type="Gene3D" id="3.40.50.720">
    <property type="entry name" value="NAD(P)-binding Rossmann-like Domain"/>
    <property type="match status" value="1"/>
</dbReference>
<evidence type="ECO:0000256" key="5">
    <source>
        <dbReference type="ARBA" id="ARBA00023064"/>
    </source>
</evidence>
<gene>
    <name evidence="9" type="ORF">BcabD6B2_57530</name>
</gene>
<evidence type="ECO:0000256" key="2">
    <source>
        <dbReference type="ARBA" id="ARBA00008419"/>
    </source>
</evidence>
<evidence type="ECO:0000259" key="8">
    <source>
        <dbReference type="SMART" id="SM01350"/>
    </source>
</evidence>
<comment type="pathway">
    <text evidence="1">Carbohydrate degradation; pentose phosphate pathway; D-ribulose 5-phosphate from D-glucose 6-phosphate (oxidative stage): step 3/3.</text>
</comment>
<dbReference type="GO" id="GO:0019521">
    <property type="term" value="P:D-gluconate metabolic process"/>
    <property type="evidence" value="ECO:0007669"/>
    <property type="project" value="UniProtKB-KW"/>
</dbReference>
<name>A0AAV4M2K8_BABCB</name>
<dbReference type="RefSeq" id="XP_067718386.1">
    <property type="nucleotide sequence ID" value="XM_067862285.1"/>
</dbReference>
<accession>A0AAV4M2K8</accession>
<dbReference type="EC" id="1.1.1.44" evidence="3"/>
<keyword evidence="5" id="KW-0311">Gluconate utilization</keyword>
<proteinExistence type="inferred from homology"/>
<keyword evidence="4" id="KW-0560">Oxidoreductase</keyword>
<evidence type="ECO:0000256" key="3">
    <source>
        <dbReference type="ARBA" id="ARBA00013011"/>
    </source>
</evidence>
<dbReference type="SMART" id="SM01350">
    <property type="entry name" value="6PGD"/>
    <property type="match status" value="1"/>
</dbReference>
<dbReference type="GO" id="GO:0006098">
    <property type="term" value="P:pentose-phosphate shunt"/>
    <property type="evidence" value="ECO:0007669"/>
    <property type="project" value="UniProtKB-KW"/>
</dbReference>
<dbReference type="AlphaFoldDB" id="A0AAV4M2K8"/>
<dbReference type="InterPro" id="IPR013328">
    <property type="entry name" value="6PGD_dom2"/>
</dbReference>
<dbReference type="InterPro" id="IPR006183">
    <property type="entry name" value="Pgluconate_DH"/>
</dbReference>
<organism evidence="9 10">
    <name type="scientific">Babesia caballi</name>
    <dbReference type="NCBI Taxonomy" id="5871"/>
    <lineage>
        <taxon>Eukaryota</taxon>
        <taxon>Sar</taxon>
        <taxon>Alveolata</taxon>
        <taxon>Apicomplexa</taxon>
        <taxon>Aconoidasida</taxon>
        <taxon>Piroplasmida</taxon>
        <taxon>Babesiidae</taxon>
        <taxon>Babesia</taxon>
    </lineage>
</organism>
<feature type="region of interest" description="Disordered" evidence="7">
    <location>
        <begin position="343"/>
        <end position="389"/>
    </location>
</feature>
<protein>
    <recommendedName>
        <fullName evidence="3">phosphogluconate dehydrogenase (NADP(+)-dependent, decarboxylating)</fullName>
        <ecNumber evidence="3">1.1.1.44</ecNumber>
    </recommendedName>
</protein>
<sequence>MRRSYCALGISGGEKGARLSPCLMFSGPYGDYEAVRPFIEQEEGRSFYVGPGASGHYVKMVHNGIEYGIMQILSEVYMIMRCIFELELDTISKILAEWNESEVGSFLLGITADILQVKTNDGMAHLLDKIVDTSGANGTGKWTVKEALDLGVPTPTITAAVEMRHASNAFRSTVFMPNKQIKEGHTLSEGDLKRALTGCVVVCFAQGTALLMKASQRFEWGLNIRNICDIWSRPGRRGGRGCAGPDAGVGGNGGCAPLRRVVWEHRRRIRRGSHQRRSGERGGVARALADETQLPVQGGLRAAVSGAPSEGGCGGRSRAHWGYFASVQEAAFLEPAQDAFSTAGADVGAGDSEAGAHAEGDRWDQRGSQFEEPDGSLEIGRSCGRARGG</sequence>
<evidence type="ECO:0000256" key="6">
    <source>
        <dbReference type="ARBA" id="ARBA00023126"/>
    </source>
</evidence>
<dbReference type="GeneID" id="94197798"/>
<dbReference type="SUPFAM" id="SSF48179">
    <property type="entry name" value="6-phosphogluconate dehydrogenase C-terminal domain-like"/>
    <property type="match status" value="1"/>
</dbReference>
<evidence type="ECO:0000313" key="10">
    <source>
        <dbReference type="Proteomes" id="UP001497744"/>
    </source>
</evidence>
<dbReference type="Pfam" id="PF00393">
    <property type="entry name" value="6PGD"/>
    <property type="match status" value="1"/>
</dbReference>
<dbReference type="GO" id="GO:0004616">
    <property type="term" value="F:phosphogluconate dehydrogenase (decarboxylating) activity"/>
    <property type="evidence" value="ECO:0007669"/>
    <property type="project" value="UniProtKB-EC"/>
</dbReference>
<dbReference type="PRINTS" id="PR00076">
    <property type="entry name" value="6PGDHDRGNASE"/>
</dbReference>
<dbReference type="Proteomes" id="UP001497744">
    <property type="component" value="Unassembled WGS sequence"/>
</dbReference>
<keyword evidence="10" id="KW-1185">Reference proteome</keyword>
<feature type="domain" description="6-phosphogluconate dehydrogenase C-terminal" evidence="8">
    <location>
        <begin position="55"/>
        <end position="285"/>
    </location>
</feature>
<evidence type="ECO:0000256" key="1">
    <source>
        <dbReference type="ARBA" id="ARBA00004874"/>
    </source>
</evidence>
<comment type="caution">
    <text evidence="9">The sequence shown here is derived from an EMBL/GenBank/DDBJ whole genome shotgun (WGS) entry which is preliminary data.</text>
</comment>
<dbReference type="Gene3D" id="1.10.1040.10">
    <property type="entry name" value="N-(1-d-carboxylethyl)-l-norvaline Dehydrogenase, domain 2"/>
    <property type="match status" value="1"/>
</dbReference>
<evidence type="ECO:0000256" key="7">
    <source>
        <dbReference type="SAM" id="MobiDB-lite"/>
    </source>
</evidence>
<comment type="similarity">
    <text evidence="2">Belongs to the 6-phosphogluconate dehydrogenase family.</text>
</comment>
<reference evidence="9 10" key="1">
    <citation type="submission" date="2021-06" db="EMBL/GenBank/DDBJ databases">
        <title>Genome sequence of Babesia caballi.</title>
        <authorList>
            <person name="Yamagishi J."/>
            <person name="Kidaka T."/>
            <person name="Ochi A."/>
        </authorList>
    </citation>
    <scope>NUCLEOTIDE SEQUENCE [LARGE SCALE GENOMIC DNA]</scope>
    <source>
        <strain evidence="9">USDA-D6B2</strain>
    </source>
</reference>
<keyword evidence="6" id="KW-0570">Pentose shunt</keyword>
<evidence type="ECO:0000256" key="4">
    <source>
        <dbReference type="ARBA" id="ARBA00023002"/>
    </source>
</evidence>
<dbReference type="InterPro" id="IPR006114">
    <property type="entry name" value="6PGDH_C"/>
</dbReference>
<feature type="compositionally biased region" description="Basic and acidic residues" evidence="7">
    <location>
        <begin position="354"/>
        <end position="365"/>
    </location>
</feature>
<evidence type="ECO:0000313" key="9">
    <source>
        <dbReference type="EMBL" id="GIX66317.1"/>
    </source>
</evidence>